<evidence type="ECO:0000313" key="3">
    <source>
        <dbReference type="EMBL" id="PIC23014.1"/>
    </source>
</evidence>
<keyword evidence="1" id="KW-0732">Signal</keyword>
<dbReference type="Proteomes" id="UP000230233">
    <property type="component" value="Chromosome V"/>
</dbReference>
<protein>
    <recommendedName>
        <fullName evidence="2">T20D4.11-like domain-containing protein</fullName>
    </recommendedName>
</protein>
<dbReference type="AlphaFoldDB" id="A0A2G5T6J2"/>
<keyword evidence="4" id="KW-1185">Reference proteome</keyword>
<feature type="domain" description="T20D4.11-like" evidence="2">
    <location>
        <begin position="32"/>
        <end position="103"/>
    </location>
</feature>
<gene>
    <name evidence="3" type="primary">Cnig_chr_V.g16860</name>
    <name evidence="3" type="ORF">B9Z55_016860</name>
</gene>
<evidence type="ECO:0000256" key="1">
    <source>
        <dbReference type="SAM" id="SignalP"/>
    </source>
</evidence>
<proteinExistence type="predicted"/>
<feature type="signal peptide" evidence="1">
    <location>
        <begin position="1"/>
        <end position="22"/>
    </location>
</feature>
<dbReference type="EMBL" id="PDUG01000005">
    <property type="protein sequence ID" value="PIC23014.1"/>
    <property type="molecule type" value="Genomic_DNA"/>
</dbReference>
<evidence type="ECO:0000259" key="2">
    <source>
        <dbReference type="Pfam" id="PF01579"/>
    </source>
</evidence>
<evidence type="ECO:0000313" key="4">
    <source>
        <dbReference type="Proteomes" id="UP000230233"/>
    </source>
</evidence>
<dbReference type="InterPro" id="IPR002542">
    <property type="entry name" value="T20D4.11-like_dom"/>
</dbReference>
<name>A0A2G5T6J2_9PELO</name>
<reference evidence="4" key="1">
    <citation type="submission" date="2017-10" db="EMBL/GenBank/DDBJ databases">
        <title>Rapid genome shrinkage in a self-fertile nematode reveals novel sperm competition proteins.</title>
        <authorList>
            <person name="Yin D."/>
            <person name="Schwarz E.M."/>
            <person name="Thomas C.G."/>
            <person name="Felde R.L."/>
            <person name="Korf I.F."/>
            <person name="Cutter A.D."/>
            <person name="Schartner C.M."/>
            <person name="Ralston E.J."/>
            <person name="Meyer B.J."/>
            <person name="Haag E.S."/>
        </authorList>
    </citation>
    <scope>NUCLEOTIDE SEQUENCE [LARGE SCALE GENOMIC DNA]</scope>
    <source>
        <strain evidence="4">JU1422</strain>
    </source>
</reference>
<feature type="chain" id="PRO_5013640197" description="T20D4.11-like domain-containing protein" evidence="1">
    <location>
        <begin position="23"/>
        <end position="107"/>
    </location>
</feature>
<dbReference type="OrthoDB" id="10463073at2759"/>
<comment type="caution">
    <text evidence="3">The sequence shown here is derived from an EMBL/GenBank/DDBJ whole genome shotgun (WGS) entry which is preliminary data.</text>
</comment>
<organism evidence="3 4">
    <name type="scientific">Caenorhabditis nigoni</name>
    <dbReference type="NCBI Taxonomy" id="1611254"/>
    <lineage>
        <taxon>Eukaryota</taxon>
        <taxon>Metazoa</taxon>
        <taxon>Ecdysozoa</taxon>
        <taxon>Nematoda</taxon>
        <taxon>Chromadorea</taxon>
        <taxon>Rhabditida</taxon>
        <taxon>Rhabditina</taxon>
        <taxon>Rhabditomorpha</taxon>
        <taxon>Rhabditoidea</taxon>
        <taxon>Rhabditidae</taxon>
        <taxon>Peloderinae</taxon>
        <taxon>Caenorhabditis</taxon>
    </lineage>
</organism>
<sequence length="107" mass="12627">MTHAFWISVIFSCFLFFSGASSNYQNCGIISLREDFKCILKLVNFNDELSKMNQKVSAKYLRGLWNSCEYLETCYSNLECKKNDVDVRRIAKNMKSFCYKLNQLRNF</sequence>
<accession>A0A2G5T6J2</accession>
<dbReference type="Pfam" id="PF01579">
    <property type="entry name" value="DUF19"/>
    <property type="match status" value="1"/>
</dbReference>